<evidence type="ECO:0000313" key="4">
    <source>
        <dbReference type="EMBL" id="NGY05921.1"/>
    </source>
</evidence>
<protein>
    <submittedName>
        <fullName evidence="4">Fumarylacetoacetate hydrolase family protein</fullName>
    </submittedName>
</protein>
<dbReference type="InterPro" id="IPR051121">
    <property type="entry name" value="FAH"/>
</dbReference>
<keyword evidence="2" id="KW-0479">Metal-binding</keyword>
<dbReference type="RefSeq" id="WP_166258386.1">
    <property type="nucleotide sequence ID" value="NZ_JAAMOW010000007.1"/>
</dbReference>
<feature type="domain" description="Fumarylacetoacetase-like C-terminal" evidence="3">
    <location>
        <begin position="77"/>
        <end position="284"/>
    </location>
</feature>
<dbReference type="AlphaFoldDB" id="A0A6M2BUP3"/>
<proteinExistence type="inferred from homology"/>
<dbReference type="Pfam" id="PF01557">
    <property type="entry name" value="FAA_hydrolase"/>
    <property type="match status" value="1"/>
</dbReference>
<dbReference type="PANTHER" id="PTHR42796">
    <property type="entry name" value="FUMARYLACETOACETATE HYDROLASE DOMAIN-CONTAINING PROTEIN 2A-RELATED"/>
    <property type="match status" value="1"/>
</dbReference>
<evidence type="ECO:0000256" key="1">
    <source>
        <dbReference type="ARBA" id="ARBA00010211"/>
    </source>
</evidence>
<dbReference type="SUPFAM" id="SSF56529">
    <property type="entry name" value="FAH"/>
    <property type="match status" value="1"/>
</dbReference>
<accession>A0A6M2BUP3</accession>
<name>A0A6M2BUP3_9GAMM</name>
<dbReference type="GO" id="GO:0046872">
    <property type="term" value="F:metal ion binding"/>
    <property type="evidence" value="ECO:0007669"/>
    <property type="project" value="UniProtKB-KW"/>
</dbReference>
<gene>
    <name evidence="4" type="ORF">G7Y85_14195</name>
</gene>
<dbReference type="Gene3D" id="3.90.850.10">
    <property type="entry name" value="Fumarylacetoacetase-like, C-terminal domain"/>
    <property type="match status" value="1"/>
</dbReference>
<reference evidence="4 5" key="1">
    <citation type="journal article" date="2014" name="Int. J. Syst. Evol. Microbiol.">
        <title>Solimonas terrae sp. nov., isolated from soil.</title>
        <authorList>
            <person name="Kim S.J."/>
            <person name="Moon J.Y."/>
            <person name="Weon H.Y."/>
            <person name="Ahn J.H."/>
            <person name="Chen W.M."/>
            <person name="Kwon S.W."/>
        </authorList>
    </citation>
    <scope>NUCLEOTIDE SEQUENCE [LARGE SCALE GENOMIC DNA]</scope>
    <source>
        <strain evidence="4 5">KIS83-12</strain>
    </source>
</reference>
<evidence type="ECO:0000259" key="3">
    <source>
        <dbReference type="Pfam" id="PF01557"/>
    </source>
</evidence>
<evidence type="ECO:0000256" key="2">
    <source>
        <dbReference type="ARBA" id="ARBA00022723"/>
    </source>
</evidence>
<dbReference type="GO" id="GO:0016787">
    <property type="term" value="F:hydrolase activity"/>
    <property type="evidence" value="ECO:0007669"/>
    <property type="project" value="UniProtKB-KW"/>
</dbReference>
<comment type="similarity">
    <text evidence="1">Belongs to the FAH family.</text>
</comment>
<sequence>MKLLSYRHGERQHFGALKNGAIVCLSGQADGAYPDIKSLLSDAKGIDWAQQVLATRDPDLQLADVKLLPVIPNPGAVWCAGMNTHSHYDEAKHHMHLKEKPAKPILFLRNTASLVGSGQDLEKPALEKAFDYEGEIALVIGRRGRNIATSDALFHVAGYSCFNDASARYYQISSSQITAGKNAFRSGGFGPALVTPDEIDLGTMRMTCRLNGQEMQSMGLDDLIFSFAELISFISEFAWLEPGDVIVTGSPSGIGALRNPPVLLKAGDQVEVEVTGVGVLVNGVRDQKLDVVAAS</sequence>
<keyword evidence="4" id="KW-0378">Hydrolase</keyword>
<dbReference type="GO" id="GO:0044281">
    <property type="term" value="P:small molecule metabolic process"/>
    <property type="evidence" value="ECO:0007669"/>
    <property type="project" value="UniProtKB-ARBA"/>
</dbReference>
<dbReference type="InterPro" id="IPR036663">
    <property type="entry name" value="Fumarylacetoacetase_C_sf"/>
</dbReference>
<dbReference type="EMBL" id="JAAMOW010000007">
    <property type="protein sequence ID" value="NGY05921.1"/>
    <property type="molecule type" value="Genomic_DNA"/>
</dbReference>
<evidence type="ECO:0000313" key="5">
    <source>
        <dbReference type="Proteomes" id="UP000472676"/>
    </source>
</evidence>
<dbReference type="InterPro" id="IPR011234">
    <property type="entry name" value="Fumarylacetoacetase-like_C"/>
</dbReference>
<keyword evidence="5" id="KW-1185">Reference proteome</keyword>
<comment type="caution">
    <text evidence="4">The sequence shown here is derived from an EMBL/GenBank/DDBJ whole genome shotgun (WGS) entry which is preliminary data.</text>
</comment>
<dbReference type="PANTHER" id="PTHR42796:SF4">
    <property type="entry name" value="FUMARYLACETOACETATE HYDROLASE DOMAIN-CONTAINING PROTEIN 2A"/>
    <property type="match status" value="1"/>
</dbReference>
<dbReference type="Proteomes" id="UP000472676">
    <property type="component" value="Unassembled WGS sequence"/>
</dbReference>
<organism evidence="4 5">
    <name type="scientific">Solimonas terrae</name>
    <dbReference type="NCBI Taxonomy" id="1396819"/>
    <lineage>
        <taxon>Bacteria</taxon>
        <taxon>Pseudomonadati</taxon>
        <taxon>Pseudomonadota</taxon>
        <taxon>Gammaproteobacteria</taxon>
        <taxon>Nevskiales</taxon>
        <taxon>Nevskiaceae</taxon>
        <taxon>Solimonas</taxon>
    </lineage>
</organism>